<sequence length="48" mass="5354">MEINMPRVGGIEGKKLLKQHDPETSIIMQTAFEETEMLAKLVKGVAIK</sequence>
<dbReference type="InterPro" id="IPR011006">
    <property type="entry name" value="CheY-like_superfamily"/>
</dbReference>
<evidence type="ECO:0000256" key="1">
    <source>
        <dbReference type="PROSITE-ProRule" id="PRU00169"/>
    </source>
</evidence>
<dbReference type="Gene3D" id="3.20.20.70">
    <property type="entry name" value="Aldolase class I"/>
    <property type="match status" value="1"/>
</dbReference>
<proteinExistence type="predicted"/>
<evidence type="ECO:0000313" key="4">
    <source>
        <dbReference type="Proteomes" id="UP000323994"/>
    </source>
</evidence>
<dbReference type="InterPro" id="IPR013785">
    <property type="entry name" value="Aldolase_TIM"/>
</dbReference>
<keyword evidence="4" id="KW-1185">Reference proteome</keyword>
<dbReference type="EMBL" id="VBSN01000038">
    <property type="protein sequence ID" value="KAA6439377.1"/>
    <property type="molecule type" value="Genomic_DNA"/>
</dbReference>
<protein>
    <submittedName>
        <fullName evidence="3">Response regulator</fullName>
    </submittedName>
</protein>
<comment type="caution">
    <text evidence="3">The sequence shown here is derived from an EMBL/GenBank/DDBJ whole genome shotgun (WGS) entry which is preliminary data.</text>
</comment>
<dbReference type="Proteomes" id="UP000323994">
    <property type="component" value="Unassembled WGS sequence"/>
</dbReference>
<evidence type="ECO:0000313" key="3">
    <source>
        <dbReference type="EMBL" id="KAA6439377.1"/>
    </source>
</evidence>
<gene>
    <name evidence="3" type="ORF">FEM33_14040</name>
</gene>
<accession>A0A5M8QSZ5</accession>
<dbReference type="PROSITE" id="PS50110">
    <property type="entry name" value="RESPONSE_REGULATORY"/>
    <property type="match status" value="1"/>
</dbReference>
<evidence type="ECO:0000259" key="2">
    <source>
        <dbReference type="PROSITE" id="PS50110"/>
    </source>
</evidence>
<organism evidence="3 4">
    <name type="scientific">Dyadobacter flavalbus</name>
    <dbReference type="NCBI Taxonomy" id="2579942"/>
    <lineage>
        <taxon>Bacteria</taxon>
        <taxon>Pseudomonadati</taxon>
        <taxon>Bacteroidota</taxon>
        <taxon>Cytophagia</taxon>
        <taxon>Cytophagales</taxon>
        <taxon>Spirosomataceae</taxon>
        <taxon>Dyadobacter</taxon>
    </lineage>
</organism>
<dbReference type="AlphaFoldDB" id="A0A5M8QSZ5"/>
<name>A0A5M8QSZ5_9BACT</name>
<dbReference type="GO" id="GO:0000160">
    <property type="term" value="P:phosphorelay signal transduction system"/>
    <property type="evidence" value="ECO:0007669"/>
    <property type="project" value="InterPro"/>
</dbReference>
<dbReference type="SUPFAM" id="SSF52172">
    <property type="entry name" value="CheY-like"/>
    <property type="match status" value="1"/>
</dbReference>
<comment type="caution">
    <text evidence="1">Lacks conserved residue(s) required for the propagation of feature annotation.</text>
</comment>
<dbReference type="InterPro" id="IPR001789">
    <property type="entry name" value="Sig_transdc_resp-reg_receiver"/>
</dbReference>
<reference evidence="3 4" key="1">
    <citation type="submission" date="2019-05" db="EMBL/GenBank/DDBJ databases">
        <authorList>
            <person name="Qu J.-H."/>
        </authorList>
    </citation>
    <scope>NUCLEOTIDE SEQUENCE [LARGE SCALE GENOMIC DNA]</scope>
    <source>
        <strain evidence="3 4">NS28</strain>
    </source>
</reference>
<feature type="domain" description="Response regulatory" evidence="2">
    <location>
        <begin position="1"/>
        <end position="48"/>
    </location>
</feature>